<evidence type="ECO:0000313" key="9">
    <source>
        <dbReference type="EMBL" id="SEQ66058.1"/>
    </source>
</evidence>
<evidence type="ECO:0000259" key="7">
    <source>
        <dbReference type="Pfam" id="PF07980"/>
    </source>
</evidence>
<dbReference type="OrthoDB" id="5694214at2"/>
<evidence type="ECO:0000259" key="8">
    <source>
        <dbReference type="Pfam" id="PF14322"/>
    </source>
</evidence>
<organism evidence="9 10">
    <name type="scientific">Neolewinella agarilytica</name>
    <dbReference type="NCBI Taxonomy" id="478744"/>
    <lineage>
        <taxon>Bacteria</taxon>
        <taxon>Pseudomonadati</taxon>
        <taxon>Bacteroidota</taxon>
        <taxon>Saprospiria</taxon>
        <taxon>Saprospirales</taxon>
        <taxon>Lewinellaceae</taxon>
        <taxon>Neolewinella</taxon>
    </lineage>
</organism>
<gene>
    <name evidence="9" type="ORF">SAMN05444359_113112</name>
</gene>
<dbReference type="Gene3D" id="1.25.40.390">
    <property type="match status" value="1"/>
</dbReference>
<dbReference type="STRING" id="478744.SAMN05444359_113112"/>
<evidence type="ECO:0000256" key="5">
    <source>
        <dbReference type="ARBA" id="ARBA00023237"/>
    </source>
</evidence>
<evidence type="ECO:0000256" key="3">
    <source>
        <dbReference type="ARBA" id="ARBA00022729"/>
    </source>
</evidence>
<name>A0A1H9HUV0_9BACT</name>
<dbReference type="EMBL" id="FOFB01000013">
    <property type="protein sequence ID" value="SEQ66058.1"/>
    <property type="molecule type" value="Genomic_DNA"/>
</dbReference>
<keyword evidence="5" id="KW-0998">Cell outer membrane</keyword>
<dbReference type="InParanoid" id="A0A1H9HUV0"/>
<dbReference type="InterPro" id="IPR012944">
    <property type="entry name" value="SusD_RagB_dom"/>
</dbReference>
<evidence type="ECO:0000256" key="1">
    <source>
        <dbReference type="ARBA" id="ARBA00004442"/>
    </source>
</evidence>
<keyword evidence="4" id="KW-0472">Membrane</keyword>
<feature type="signal peptide" evidence="6">
    <location>
        <begin position="1"/>
        <end position="21"/>
    </location>
</feature>
<feature type="domain" description="RagB/SusD" evidence="7">
    <location>
        <begin position="292"/>
        <end position="493"/>
    </location>
</feature>
<dbReference type="SUPFAM" id="SSF48452">
    <property type="entry name" value="TPR-like"/>
    <property type="match status" value="1"/>
</dbReference>
<evidence type="ECO:0000256" key="6">
    <source>
        <dbReference type="SAM" id="SignalP"/>
    </source>
</evidence>
<dbReference type="AlphaFoldDB" id="A0A1H9HUV0"/>
<accession>A0A1H9HUV0</accession>
<evidence type="ECO:0000256" key="4">
    <source>
        <dbReference type="ARBA" id="ARBA00023136"/>
    </source>
</evidence>
<feature type="domain" description="SusD-like N-terminal" evidence="8">
    <location>
        <begin position="26"/>
        <end position="216"/>
    </location>
</feature>
<dbReference type="InterPro" id="IPR033985">
    <property type="entry name" value="SusD-like_N"/>
</dbReference>
<evidence type="ECO:0000313" key="10">
    <source>
        <dbReference type="Proteomes" id="UP000199021"/>
    </source>
</evidence>
<dbReference type="RefSeq" id="WP_090169166.1">
    <property type="nucleotide sequence ID" value="NZ_FOFB01000013.1"/>
</dbReference>
<comment type="subcellular location">
    <subcellularLocation>
        <location evidence="1">Cell outer membrane</location>
    </subcellularLocation>
</comment>
<proteinExistence type="inferred from homology"/>
<protein>
    <submittedName>
        <fullName evidence="9">RagB/SusD domain-containing protein</fullName>
    </submittedName>
</protein>
<comment type="similarity">
    <text evidence="2">Belongs to the SusD family.</text>
</comment>
<dbReference type="Proteomes" id="UP000199021">
    <property type="component" value="Unassembled WGS sequence"/>
</dbReference>
<dbReference type="GO" id="GO:0009279">
    <property type="term" value="C:cell outer membrane"/>
    <property type="evidence" value="ECO:0007669"/>
    <property type="project" value="UniProtKB-SubCell"/>
</dbReference>
<evidence type="ECO:0000256" key="2">
    <source>
        <dbReference type="ARBA" id="ARBA00006275"/>
    </source>
</evidence>
<keyword evidence="3 6" id="KW-0732">Signal</keyword>
<dbReference type="PROSITE" id="PS51257">
    <property type="entry name" value="PROKAR_LIPOPROTEIN"/>
    <property type="match status" value="1"/>
</dbReference>
<sequence>MKLSKISRAASTLFISAILLASCGEEFLDRQPIDQISTESFYRTEADMESALLAAYTAIQSQQYFGEGWRIDEVPSDDSRQNFGSAIDNFSVTAGAGEVLNYWTGRYRLITLANVVIDKAPNAEISEEVMNRVIGEARFLRAIAYYDLVRIFGDVPLVTIPPGLEQDLLLPRSPVSEVYDLIKEDLANAASFLPAERDNGRATSGAAKSYLASVHLTLREYESARDLALDVINSGVYELMPDYGDLWVRETADNNRESVFEVQFAGCESWGTGNMRQAFFAPWNQGITKGTDGWGSLVPTDPREDNPNTTATDIWEEGDQRRYWSMMEPGNYYPTLNPGDGGYQYPDDGAGGASSNIKKYVIGGGSDVCFMSTSQNGSMMRYSEVILIYAEAIVALSSGLSLNQSVVDLVNGLRTRAGVEPLEFLDQEIIELERRREFMFESKRWFDILRKGEAEAVMLLRLHGRTLDETKLLFPIPASELEINPNLTQNPGY</sequence>
<dbReference type="InterPro" id="IPR011990">
    <property type="entry name" value="TPR-like_helical_dom_sf"/>
</dbReference>
<dbReference type="Pfam" id="PF14322">
    <property type="entry name" value="SusD-like_3"/>
    <property type="match status" value="1"/>
</dbReference>
<feature type="chain" id="PRO_5011577105" evidence="6">
    <location>
        <begin position="22"/>
        <end position="493"/>
    </location>
</feature>
<dbReference type="CDD" id="cd08977">
    <property type="entry name" value="SusD"/>
    <property type="match status" value="1"/>
</dbReference>
<reference evidence="10" key="1">
    <citation type="submission" date="2016-10" db="EMBL/GenBank/DDBJ databases">
        <authorList>
            <person name="Varghese N."/>
            <person name="Submissions S."/>
        </authorList>
    </citation>
    <scope>NUCLEOTIDE SEQUENCE [LARGE SCALE GENOMIC DNA]</scope>
    <source>
        <strain evidence="10">DSM 24740</strain>
    </source>
</reference>
<keyword evidence="10" id="KW-1185">Reference proteome</keyword>
<dbReference type="Pfam" id="PF07980">
    <property type="entry name" value="SusD_RagB"/>
    <property type="match status" value="1"/>
</dbReference>